<evidence type="ECO:0000256" key="1">
    <source>
        <dbReference type="SAM" id="Coils"/>
    </source>
</evidence>
<keyword evidence="1" id="KW-0175">Coiled coil</keyword>
<feature type="coiled-coil region" evidence="1">
    <location>
        <begin position="352"/>
        <end position="379"/>
    </location>
</feature>
<keyword evidence="3" id="KW-1133">Transmembrane helix</keyword>
<feature type="region of interest" description="Disordered" evidence="2">
    <location>
        <begin position="72"/>
        <end position="142"/>
    </location>
</feature>
<reference evidence="4 5" key="1">
    <citation type="submission" date="2022-05" db="EMBL/GenBank/DDBJ databases">
        <authorList>
            <consortium name="Genoscope - CEA"/>
            <person name="William W."/>
        </authorList>
    </citation>
    <scope>NUCLEOTIDE SEQUENCE [LARGE SCALE GENOMIC DNA]</scope>
</reference>
<feature type="compositionally biased region" description="Polar residues" evidence="2">
    <location>
        <begin position="174"/>
        <end position="189"/>
    </location>
</feature>
<sequence>MNTENSLILNAKAIPKVDPMLHTYCTCNLNRYVKQLNSTTERLDQEDVSIKSLINDINATLSLKAENVSKLQGPVGPRGFNGSQGPVGPAGPQGFNGTQGPQGVIGPQGSNESQGSPGSDGLQGAARPSGPPGAGDFSQCEFMTSTDTGSQTAFQGNTLPAATKVILTEPTVITAPTGTRNSRQAQYESKAQGKRKPPVRSNRSQLTLLTLVCLVSFVIFVMILMIFVGGVLKGCSCPVNQDDSSGTRSSASSSLTEISDRIKGLEENVTSLQIRLEEKNQELMEIRLLLPKLEKNFTKGALKDFGVELNSTRSNLQDADVKLQKSLAAVNSSLVEKIDGLAVTTTQLSSILETSLDNVEKLNKTLANTRSEFKESESSLKSSLNSSIANLHQNVEEISANNSKQVDRLTSWMTTLQALANQTKDNFNDFKNDTESSLLSVNTGFKRLEENLNVSENKLAMAMSETNVKLKSSTGRLSQEDAIIRNLIDAINITLSLKLDNVSKLQGPIGPRGFNGSQGAIGPAGPQGFNGTQGTQVLIGPPGFNGSRGPPGPQGPNGAGDFSQCEHKTEDLTGNQNPVTGNSLPTPVKVIKGEPIGKRIVGVACTTDHAQLYLLSTKIKTSNKQLFYYCSCYGHHGSGQAAIQCVMHYWECPLTT</sequence>
<dbReference type="EMBL" id="CALNXJ010000023">
    <property type="protein sequence ID" value="CAH3128093.1"/>
    <property type="molecule type" value="Genomic_DNA"/>
</dbReference>
<dbReference type="InterPro" id="IPR050149">
    <property type="entry name" value="Collagen_superfamily"/>
</dbReference>
<evidence type="ECO:0000313" key="5">
    <source>
        <dbReference type="Proteomes" id="UP001159428"/>
    </source>
</evidence>
<dbReference type="GO" id="GO:0005615">
    <property type="term" value="C:extracellular space"/>
    <property type="evidence" value="ECO:0007669"/>
    <property type="project" value="TreeGrafter"/>
</dbReference>
<organism evidence="4 5">
    <name type="scientific">Pocillopora meandrina</name>
    <dbReference type="NCBI Taxonomy" id="46732"/>
    <lineage>
        <taxon>Eukaryota</taxon>
        <taxon>Metazoa</taxon>
        <taxon>Cnidaria</taxon>
        <taxon>Anthozoa</taxon>
        <taxon>Hexacorallia</taxon>
        <taxon>Scleractinia</taxon>
        <taxon>Astrocoeniina</taxon>
        <taxon>Pocilloporidae</taxon>
        <taxon>Pocillopora</taxon>
    </lineage>
</organism>
<dbReference type="Proteomes" id="UP001159428">
    <property type="component" value="Unassembled WGS sequence"/>
</dbReference>
<feature type="compositionally biased region" description="Polar residues" evidence="2">
    <location>
        <begin position="572"/>
        <end position="585"/>
    </location>
</feature>
<feature type="coiled-coil region" evidence="1">
    <location>
        <begin position="255"/>
        <end position="296"/>
    </location>
</feature>
<dbReference type="InterPro" id="IPR008160">
    <property type="entry name" value="Collagen"/>
</dbReference>
<dbReference type="GO" id="GO:0030198">
    <property type="term" value="P:extracellular matrix organization"/>
    <property type="evidence" value="ECO:0007669"/>
    <property type="project" value="TreeGrafter"/>
</dbReference>
<keyword evidence="5" id="KW-1185">Reference proteome</keyword>
<evidence type="ECO:0000313" key="4">
    <source>
        <dbReference type="EMBL" id="CAH3128093.1"/>
    </source>
</evidence>
<gene>
    <name evidence="4" type="ORF">PMEA_00013281</name>
</gene>
<dbReference type="GO" id="GO:0031012">
    <property type="term" value="C:extracellular matrix"/>
    <property type="evidence" value="ECO:0007669"/>
    <property type="project" value="TreeGrafter"/>
</dbReference>
<proteinExistence type="predicted"/>
<feature type="compositionally biased region" description="Polar residues" evidence="2">
    <location>
        <begin position="108"/>
        <end position="117"/>
    </location>
</feature>
<dbReference type="GO" id="GO:0030020">
    <property type="term" value="F:extracellular matrix structural constituent conferring tensile strength"/>
    <property type="evidence" value="ECO:0007669"/>
    <property type="project" value="TreeGrafter"/>
</dbReference>
<dbReference type="AlphaFoldDB" id="A0AAU9WWT8"/>
<keyword evidence="3" id="KW-0812">Transmembrane</keyword>
<feature type="region of interest" description="Disordered" evidence="2">
    <location>
        <begin position="541"/>
        <end position="586"/>
    </location>
</feature>
<comment type="caution">
    <text evidence="4">The sequence shown here is derived from an EMBL/GenBank/DDBJ whole genome shotgun (WGS) entry which is preliminary data.</text>
</comment>
<dbReference type="PANTHER" id="PTHR24023:SF1115">
    <property type="entry name" value="FIBRILLAR COLLAGEN NC1 DOMAIN-CONTAINING PROTEIN"/>
    <property type="match status" value="1"/>
</dbReference>
<feature type="region of interest" description="Disordered" evidence="2">
    <location>
        <begin position="172"/>
        <end position="200"/>
    </location>
</feature>
<evidence type="ECO:0000256" key="3">
    <source>
        <dbReference type="SAM" id="Phobius"/>
    </source>
</evidence>
<dbReference type="PANTHER" id="PTHR24023">
    <property type="entry name" value="COLLAGEN ALPHA"/>
    <property type="match status" value="1"/>
</dbReference>
<dbReference type="Pfam" id="PF01391">
    <property type="entry name" value="Collagen"/>
    <property type="match status" value="1"/>
</dbReference>
<accession>A0AAU9WWT8</accession>
<protein>
    <submittedName>
        <fullName evidence="4">Uncharacterized protein</fullName>
    </submittedName>
</protein>
<name>A0AAU9WWT8_9CNID</name>
<evidence type="ECO:0000256" key="2">
    <source>
        <dbReference type="SAM" id="MobiDB-lite"/>
    </source>
</evidence>
<keyword evidence="3" id="KW-0472">Membrane</keyword>
<feature type="transmembrane region" description="Helical" evidence="3">
    <location>
        <begin position="206"/>
        <end position="232"/>
    </location>
</feature>